<keyword evidence="3" id="KW-1185">Reference proteome</keyword>
<evidence type="ECO:0000313" key="2">
    <source>
        <dbReference type="EMBL" id="MBY6322934.1"/>
    </source>
</evidence>
<protein>
    <submittedName>
        <fullName evidence="2">Uncharacterized protein</fullName>
    </submittedName>
</protein>
<keyword evidence="1" id="KW-1133">Transmembrane helix</keyword>
<feature type="transmembrane region" description="Helical" evidence="1">
    <location>
        <begin position="303"/>
        <end position="321"/>
    </location>
</feature>
<proteinExistence type="predicted"/>
<feature type="transmembrane region" description="Helical" evidence="1">
    <location>
        <begin position="358"/>
        <end position="379"/>
    </location>
</feature>
<accession>A0ABS7NY15</accession>
<gene>
    <name evidence="2" type="ORF">HQ605_19140</name>
</gene>
<organism evidence="2 3">
    <name type="scientific">Rhodococcoides kroppenstedtii</name>
    <dbReference type="NCBI Taxonomy" id="293050"/>
    <lineage>
        <taxon>Bacteria</taxon>
        <taxon>Bacillati</taxon>
        <taxon>Actinomycetota</taxon>
        <taxon>Actinomycetes</taxon>
        <taxon>Mycobacteriales</taxon>
        <taxon>Nocardiaceae</taxon>
        <taxon>Rhodococcoides</taxon>
    </lineage>
</organism>
<sequence length="384" mass="41499">MEKAGPWTHAVVGLPIAPFPRGPLLDFDIDGPSGPASLIPRAETATREALYLEGLATQLGVTVTESVRALLVEVLGWADAETDHADLFDDPVLDSVGPAARREWLRVSADCGRMLGPYVAALGETAVTNPAVAMSALARMGFWQSESEGSAMLAGYRDLVRVATQTAFGRDDRAPIAGEFLAALGDYADTYDLMAAVRIPLDEPFVVKCSERRDLRLDSRRNTGHQDLVIADARSNHVTVTVRDPNVRISRADAFRAGDSELAVGTSVTRRNDQFVAFYSHDPNRDYRVRVDLRLALLRRLELVPFFAAGSVVLLSLALMATPDLDLRTLALLGGPAALAASVLVGREQSTLGSRLRVRSTVVLCVALAVLTVTVVYLYSFRIA</sequence>
<evidence type="ECO:0000256" key="1">
    <source>
        <dbReference type="SAM" id="Phobius"/>
    </source>
</evidence>
<reference evidence="2 3" key="1">
    <citation type="submission" date="2020-06" db="EMBL/GenBank/DDBJ databases">
        <title>Taxonomy, biology and ecology of Rhodococcus bacteria occurring in California pistachio and other woody hosts as revealed by genome sequence analyses.</title>
        <authorList>
            <person name="Gai Y."/>
            <person name="Riely B."/>
        </authorList>
    </citation>
    <scope>NUCLEOTIDE SEQUENCE [LARGE SCALE GENOMIC DNA]</scope>
    <source>
        <strain evidence="2 3">BP-284</strain>
    </source>
</reference>
<keyword evidence="1" id="KW-0472">Membrane</keyword>
<feature type="transmembrane region" description="Helical" evidence="1">
    <location>
        <begin position="327"/>
        <end position="346"/>
    </location>
</feature>
<comment type="caution">
    <text evidence="2">The sequence shown here is derived from an EMBL/GenBank/DDBJ whole genome shotgun (WGS) entry which is preliminary data.</text>
</comment>
<evidence type="ECO:0000313" key="3">
    <source>
        <dbReference type="Proteomes" id="UP001520140"/>
    </source>
</evidence>
<name>A0ABS7NY15_9NOCA</name>
<dbReference type="RefSeq" id="WP_157889672.1">
    <property type="nucleotide sequence ID" value="NZ_JABUKE010000037.1"/>
</dbReference>
<dbReference type="Proteomes" id="UP001520140">
    <property type="component" value="Unassembled WGS sequence"/>
</dbReference>
<dbReference type="EMBL" id="JABUKG010000031">
    <property type="protein sequence ID" value="MBY6322934.1"/>
    <property type="molecule type" value="Genomic_DNA"/>
</dbReference>
<keyword evidence="1" id="KW-0812">Transmembrane</keyword>